<gene>
    <name evidence="1" type="ORF">WA026_009113</name>
</gene>
<proteinExistence type="predicted"/>
<reference evidence="1 2" key="1">
    <citation type="submission" date="2023-03" db="EMBL/GenBank/DDBJ databases">
        <title>Genome insight into feeding habits of ladybird beetles.</title>
        <authorList>
            <person name="Li H.-S."/>
            <person name="Huang Y.-H."/>
            <person name="Pang H."/>
        </authorList>
    </citation>
    <scope>NUCLEOTIDE SEQUENCE [LARGE SCALE GENOMIC DNA]</scope>
    <source>
        <strain evidence="1">SYSU_2023b</strain>
        <tissue evidence="1">Whole body</tissue>
    </source>
</reference>
<comment type="caution">
    <text evidence="1">The sequence shown here is derived from an EMBL/GenBank/DDBJ whole genome shotgun (WGS) entry which is preliminary data.</text>
</comment>
<accession>A0AAW1UNZ5</accession>
<organism evidence="1 2">
    <name type="scientific">Henosepilachna vigintioctopunctata</name>
    <dbReference type="NCBI Taxonomy" id="420089"/>
    <lineage>
        <taxon>Eukaryota</taxon>
        <taxon>Metazoa</taxon>
        <taxon>Ecdysozoa</taxon>
        <taxon>Arthropoda</taxon>
        <taxon>Hexapoda</taxon>
        <taxon>Insecta</taxon>
        <taxon>Pterygota</taxon>
        <taxon>Neoptera</taxon>
        <taxon>Endopterygota</taxon>
        <taxon>Coleoptera</taxon>
        <taxon>Polyphaga</taxon>
        <taxon>Cucujiformia</taxon>
        <taxon>Coccinelloidea</taxon>
        <taxon>Coccinellidae</taxon>
        <taxon>Epilachninae</taxon>
        <taxon>Epilachnini</taxon>
        <taxon>Henosepilachna</taxon>
    </lineage>
</organism>
<name>A0AAW1UNZ5_9CUCU</name>
<sequence length="78" mass="8875">MDGTEMHHGTFFQRWYFPTKSCLCGMAQGTKEAVLRQPQLLSCRSLVPWAPVMVATPLIELFRKFNLHPSLILSALIL</sequence>
<dbReference type="AlphaFoldDB" id="A0AAW1UNZ5"/>
<evidence type="ECO:0000313" key="2">
    <source>
        <dbReference type="Proteomes" id="UP001431783"/>
    </source>
</evidence>
<dbReference type="Proteomes" id="UP001431783">
    <property type="component" value="Unassembled WGS sequence"/>
</dbReference>
<protein>
    <submittedName>
        <fullName evidence="1">Uncharacterized protein</fullName>
    </submittedName>
</protein>
<keyword evidence="2" id="KW-1185">Reference proteome</keyword>
<dbReference type="EMBL" id="JARQZJ010000094">
    <property type="protein sequence ID" value="KAK9884884.1"/>
    <property type="molecule type" value="Genomic_DNA"/>
</dbReference>
<evidence type="ECO:0000313" key="1">
    <source>
        <dbReference type="EMBL" id="KAK9884884.1"/>
    </source>
</evidence>